<name>A0ACC3Z5P8_COLTU</name>
<keyword evidence="2" id="KW-1185">Reference proteome</keyword>
<dbReference type="EMBL" id="VUJX02000003">
    <property type="protein sequence ID" value="KAL0939421.1"/>
    <property type="molecule type" value="Genomic_DNA"/>
</dbReference>
<comment type="caution">
    <text evidence="1">The sequence shown here is derived from an EMBL/GenBank/DDBJ whole genome shotgun (WGS) entry which is preliminary data.</text>
</comment>
<protein>
    <submittedName>
        <fullName evidence="1">Uncharacterized protein</fullName>
    </submittedName>
</protein>
<reference evidence="1 2" key="1">
    <citation type="journal article" date="2020" name="Phytopathology">
        <title>Genome Sequence Resources of Colletotrichum truncatum, C. plurivorum, C. musicola, and C. sojae: Four Species Pathogenic to Soybean (Glycine max).</title>
        <authorList>
            <person name="Rogerio F."/>
            <person name="Boufleur T.R."/>
            <person name="Ciampi-Guillardi M."/>
            <person name="Sukno S.A."/>
            <person name="Thon M.R."/>
            <person name="Massola Junior N.S."/>
            <person name="Baroncelli R."/>
        </authorList>
    </citation>
    <scope>NUCLEOTIDE SEQUENCE [LARGE SCALE GENOMIC DNA]</scope>
    <source>
        <strain evidence="1 2">CMES1059</strain>
    </source>
</reference>
<evidence type="ECO:0000313" key="2">
    <source>
        <dbReference type="Proteomes" id="UP000805649"/>
    </source>
</evidence>
<dbReference type="Proteomes" id="UP000805649">
    <property type="component" value="Unassembled WGS sequence"/>
</dbReference>
<gene>
    <name evidence="1" type="ORF">CTRU02_206031</name>
</gene>
<evidence type="ECO:0000313" key="1">
    <source>
        <dbReference type="EMBL" id="KAL0939421.1"/>
    </source>
</evidence>
<organism evidence="1 2">
    <name type="scientific">Colletotrichum truncatum</name>
    <name type="common">Anthracnose fungus</name>
    <name type="synonym">Colletotrichum capsici</name>
    <dbReference type="NCBI Taxonomy" id="5467"/>
    <lineage>
        <taxon>Eukaryota</taxon>
        <taxon>Fungi</taxon>
        <taxon>Dikarya</taxon>
        <taxon>Ascomycota</taxon>
        <taxon>Pezizomycotina</taxon>
        <taxon>Sordariomycetes</taxon>
        <taxon>Hypocreomycetidae</taxon>
        <taxon>Glomerellales</taxon>
        <taxon>Glomerellaceae</taxon>
        <taxon>Colletotrichum</taxon>
        <taxon>Colletotrichum truncatum species complex</taxon>
    </lineage>
</organism>
<proteinExistence type="predicted"/>
<sequence length="886" mass="94470">MATAAASLQPSKPMVPPPINGTSTHDGSTSQTPLPASVSQRGELQGFGVLQHTGPPVQDDIPGLYRDGRVRNPVPNKLKGKTDAKKGNFGVMHIDLTTTNETQERDAAAKRTSESTQLAAKLAQTDRYVPIKRSKFVYRPDGELASSSPQPTSLDRTPTHTAAEIKAEQARLLTLLRSLHPVLVVDQLCKALAFFGGIPGAQASTDGTFPDSAEANGSGSLFIAWLAEIFPALDPESMANVSQATIKRPRGRPKGSKNAKGKKYKTFNKRLDLDSRLASASERSDVGDGRSMNSFVDDSWVDIDGAVDNEEGNTVELTEEGAGRMAANSHGNSRSTAGAEVPGGGPGGGDPSFTIAKSTLRRRGRPKGSKNRPKGTSLAGVGQKGAGDVGSAVVTGSSGLALSTKKRKPGPGRPKGSKNRPKEPKESEATGTSESSPLPAPTVQQGERTGEARGSGTFESGTQTSLAMTATAHAALPHSPRQESTLIMPRPVTPQASDDIGTVKSNAGTSKNVKRKRTSSVMTKTSRSVEFPLQNNLPPVQLIADGTSQVIRRVESPVAFGPPAQQLSKKRKLLKELPQNAALNSKTDQSIGNSAVLTDPVGLQVSQPTLSTGDYGAAAVRVDNQSNMRSVRNQLTVSMSCSPHQQKINSQNSVSDLQVDYNQNPHDPGSNSKSLTTGPYPMTLSGRPSQSLYSHTVQTHYGQQTQRQQQQQQQDVQQQVHSRSHSYPEQRLMNSSASQLPSAGQNASDSDGGYQGLISHQPSFRAQATISTSPDSNYRTPASRSVQNQSPAFQSRQVHHTPTSNMSSFQEYTDSPFLDMTDLESASQGNLPIGHSSYGLTSGNMQRSSSTVNASYNSTTDMGHSFDGSMTESALRERMYHTLRRQ</sequence>
<accession>A0ACC3Z5P8</accession>